<evidence type="ECO:0000313" key="3">
    <source>
        <dbReference type="Proteomes" id="UP000288805"/>
    </source>
</evidence>
<dbReference type="Proteomes" id="UP000288805">
    <property type="component" value="Unassembled WGS sequence"/>
</dbReference>
<sequence>MNFMSYMAEVSRGWDEPNARDMGRMTSQPNAKGEMYILNDGIDMKAKIAAMGRRLEKLEMTNMQPVQAISQTPLQAMLCAICLSYEHLVEECSAISAKREMFRDQANVVGQFKPNNNAPYGNTYNSSWRNHPNFSWKARATQYQQPDQPSQQSSSLEQAIANLSKVVGDFVGNQEAINAQINQRIDRVESTLNKRMDEMQNDISQKFDNLQYSISRLTNLNTVQEKENSPSQSYQNSMSIHEMEAQEGESSMVKEIEEVITLRSGKEVDLPTYKLDHKVESETEKEKREEIKGKKKGKSTEKDDYIDEEPQRIVIKKELMKKHMPPPFLQALYEKIIQSKSQMIKIRRNCKEIEGSLLERNRSENRAKTGVWEISQPLRNQHFAAKPFHSLRPLSAKIFAAAKPLLAHECHFAARLGSQKSRASNGAQFGVETKKLWSFEDKRAKLSENFAVETPFGRVFHSCETTFWHTSAIFSTNPLISKLRYSCEITFELRNHFLAHESHFKAPYTHFAAAEMSCEINFGLRNHF</sequence>
<protein>
    <submittedName>
        <fullName evidence="2">Uncharacterized protein</fullName>
    </submittedName>
</protein>
<accession>A0A438C9W6</accession>
<evidence type="ECO:0000256" key="1">
    <source>
        <dbReference type="SAM" id="MobiDB-lite"/>
    </source>
</evidence>
<proteinExistence type="predicted"/>
<name>A0A438C9W6_VITVI</name>
<dbReference type="AlphaFoldDB" id="A0A438C9W6"/>
<reference evidence="2 3" key="1">
    <citation type="journal article" date="2018" name="PLoS Genet.">
        <title>Population sequencing reveals clonal diversity and ancestral inbreeding in the grapevine cultivar Chardonnay.</title>
        <authorList>
            <person name="Roach M.J."/>
            <person name="Johnson D.L."/>
            <person name="Bohlmann J."/>
            <person name="van Vuuren H.J."/>
            <person name="Jones S.J."/>
            <person name="Pretorius I.S."/>
            <person name="Schmidt S.A."/>
            <person name="Borneman A.R."/>
        </authorList>
    </citation>
    <scope>NUCLEOTIDE SEQUENCE [LARGE SCALE GENOMIC DNA]</scope>
    <source>
        <strain evidence="3">cv. Chardonnay</strain>
        <tissue evidence="2">Leaf</tissue>
    </source>
</reference>
<feature type="region of interest" description="Disordered" evidence="1">
    <location>
        <begin position="279"/>
        <end position="304"/>
    </location>
</feature>
<comment type="caution">
    <text evidence="2">The sequence shown here is derived from an EMBL/GenBank/DDBJ whole genome shotgun (WGS) entry which is preliminary data.</text>
</comment>
<evidence type="ECO:0000313" key="2">
    <source>
        <dbReference type="EMBL" id="RVW20042.1"/>
    </source>
</evidence>
<gene>
    <name evidence="2" type="ORF">CK203_114955</name>
</gene>
<dbReference type="EMBL" id="QGNW01002404">
    <property type="protein sequence ID" value="RVW20042.1"/>
    <property type="molecule type" value="Genomic_DNA"/>
</dbReference>
<organism evidence="2 3">
    <name type="scientific">Vitis vinifera</name>
    <name type="common">Grape</name>
    <dbReference type="NCBI Taxonomy" id="29760"/>
    <lineage>
        <taxon>Eukaryota</taxon>
        <taxon>Viridiplantae</taxon>
        <taxon>Streptophyta</taxon>
        <taxon>Embryophyta</taxon>
        <taxon>Tracheophyta</taxon>
        <taxon>Spermatophyta</taxon>
        <taxon>Magnoliopsida</taxon>
        <taxon>eudicotyledons</taxon>
        <taxon>Gunneridae</taxon>
        <taxon>Pentapetalae</taxon>
        <taxon>rosids</taxon>
        <taxon>Vitales</taxon>
        <taxon>Vitaceae</taxon>
        <taxon>Viteae</taxon>
        <taxon>Vitis</taxon>
    </lineage>
</organism>